<accession>A0A1Y2C2W9</accession>
<evidence type="ECO:0000313" key="12">
    <source>
        <dbReference type="Proteomes" id="UP000193642"/>
    </source>
</evidence>
<evidence type="ECO:0000256" key="8">
    <source>
        <dbReference type="SAM" id="MobiDB-lite"/>
    </source>
</evidence>
<keyword evidence="12" id="KW-1185">Reference proteome</keyword>
<feature type="region of interest" description="Disordered" evidence="8">
    <location>
        <begin position="22"/>
        <end position="60"/>
    </location>
</feature>
<protein>
    <recommendedName>
        <fullName evidence="3">Protein OS-9 homolog</fullName>
    </recommendedName>
</protein>
<dbReference type="Proteomes" id="UP000193642">
    <property type="component" value="Unassembled WGS sequence"/>
</dbReference>
<keyword evidence="6" id="KW-0256">Endoplasmic reticulum</keyword>
<dbReference type="InterPro" id="IPR045149">
    <property type="entry name" value="OS-9-like"/>
</dbReference>
<evidence type="ECO:0000256" key="5">
    <source>
        <dbReference type="ARBA" id="ARBA00022734"/>
    </source>
</evidence>
<dbReference type="PROSITE" id="PS51914">
    <property type="entry name" value="MRH"/>
    <property type="match status" value="1"/>
</dbReference>
<evidence type="ECO:0000256" key="6">
    <source>
        <dbReference type="ARBA" id="ARBA00022824"/>
    </source>
</evidence>
<evidence type="ECO:0000313" key="11">
    <source>
        <dbReference type="EMBL" id="ORY41237.1"/>
    </source>
</evidence>
<organism evidence="11 12">
    <name type="scientific">Rhizoclosmatium globosum</name>
    <dbReference type="NCBI Taxonomy" id="329046"/>
    <lineage>
        <taxon>Eukaryota</taxon>
        <taxon>Fungi</taxon>
        <taxon>Fungi incertae sedis</taxon>
        <taxon>Chytridiomycota</taxon>
        <taxon>Chytridiomycota incertae sedis</taxon>
        <taxon>Chytridiomycetes</taxon>
        <taxon>Chytridiales</taxon>
        <taxon>Chytriomycetaceae</taxon>
        <taxon>Rhizoclosmatium</taxon>
    </lineage>
</organism>
<evidence type="ECO:0000259" key="10">
    <source>
        <dbReference type="PROSITE" id="PS51914"/>
    </source>
</evidence>
<dbReference type="SUPFAM" id="SSF50911">
    <property type="entry name" value="Mannose 6-phosphate receptor domain"/>
    <property type="match status" value="1"/>
</dbReference>
<keyword evidence="5" id="KW-0430">Lectin</keyword>
<dbReference type="AlphaFoldDB" id="A0A1Y2C2W9"/>
<comment type="subcellular location">
    <subcellularLocation>
        <location evidence="1">Endoplasmic reticulum membrane</location>
        <topology evidence="1">Peripheral membrane protein</topology>
        <orientation evidence="1">Lumenal side</orientation>
    </subcellularLocation>
</comment>
<dbReference type="InterPro" id="IPR009011">
    <property type="entry name" value="Man6P_isomerase_rcpt-bd_dom_sf"/>
</dbReference>
<dbReference type="Gene3D" id="2.70.130.10">
    <property type="entry name" value="Mannose-6-phosphate receptor binding domain"/>
    <property type="match status" value="1"/>
</dbReference>
<feature type="compositionally biased region" description="Polar residues" evidence="8">
    <location>
        <begin position="48"/>
        <end position="60"/>
    </location>
</feature>
<dbReference type="STRING" id="329046.A0A1Y2C2W9"/>
<dbReference type="GO" id="GO:0030246">
    <property type="term" value="F:carbohydrate binding"/>
    <property type="evidence" value="ECO:0007669"/>
    <property type="project" value="UniProtKB-KW"/>
</dbReference>
<evidence type="ECO:0000256" key="3">
    <source>
        <dbReference type="ARBA" id="ARBA00018727"/>
    </source>
</evidence>
<evidence type="ECO:0000256" key="9">
    <source>
        <dbReference type="SAM" id="SignalP"/>
    </source>
</evidence>
<reference evidence="11 12" key="1">
    <citation type="submission" date="2016-07" db="EMBL/GenBank/DDBJ databases">
        <title>Pervasive Adenine N6-methylation of Active Genes in Fungi.</title>
        <authorList>
            <consortium name="DOE Joint Genome Institute"/>
            <person name="Mondo S.J."/>
            <person name="Dannebaum R.O."/>
            <person name="Kuo R.C."/>
            <person name="Labutti K."/>
            <person name="Haridas S."/>
            <person name="Kuo A."/>
            <person name="Salamov A."/>
            <person name="Ahrendt S.R."/>
            <person name="Lipzen A."/>
            <person name="Sullivan W."/>
            <person name="Andreopoulos W.B."/>
            <person name="Clum A."/>
            <person name="Lindquist E."/>
            <person name="Daum C."/>
            <person name="Ramamoorthy G.K."/>
            <person name="Gryganskyi A."/>
            <person name="Culley D."/>
            <person name="Magnuson J.K."/>
            <person name="James T.Y."/>
            <person name="O'Malley M.A."/>
            <person name="Stajich J.E."/>
            <person name="Spatafora J.W."/>
            <person name="Visel A."/>
            <person name="Grigoriev I.V."/>
        </authorList>
    </citation>
    <scope>NUCLEOTIDE SEQUENCE [LARGE SCALE GENOMIC DNA]</scope>
    <source>
        <strain evidence="11 12">JEL800</strain>
    </source>
</reference>
<keyword evidence="4 9" id="KW-0732">Signal</keyword>
<dbReference type="GO" id="GO:0005789">
    <property type="term" value="C:endoplasmic reticulum membrane"/>
    <property type="evidence" value="ECO:0007669"/>
    <property type="project" value="UniProtKB-SubCell"/>
</dbReference>
<dbReference type="PANTHER" id="PTHR15414">
    <property type="entry name" value="OS-9-RELATED"/>
    <property type="match status" value="1"/>
</dbReference>
<dbReference type="Pfam" id="PF07915">
    <property type="entry name" value="PRKCSH"/>
    <property type="match status" value="1"/>
</dbReference>
<dbReference type="GO" id="GO:0005788">
    <property type="term" value="C:endoplasmic reticulum lumen"/>
    <property type="evidence" value="ECO:0007669"/>
    <property type="project" value="TreeGrafter"/>
</dbReference>
<keyword evidence="7" id="KW-1015">Disulfide bond</keyword>
<dbReference type="InterPro" id="IPR044865">
    <property type="entry name" value="MRH_dom"/>
</dbReference>
<dbReference type="PANTHER" id="PTHR15414:SF0">
    <property type="entry name" value="ENDOPLASMIC RETICULUM LECTIN 1"/>
    <property type="match status" value="1"/>
</dbReference>
<sequence>MFRGIHLVLLVSLSLTSLTKASESPAPAATTADSAATEAKASPAPIQSKASENVSHSNSIVQKLRAQRRTVFDDIMASTLPLHNIVFSKTPVTLAQTDLIKHNYRDTLTLPLKGHQYFCTFPHSNSQPVPQRSESELIEEESSNNQRAVALLQGFHKECLNYTLNWWTYSYCHGDKIYQNSNFPEKYKLPKLSYELGVYNMIPPDGAFYGDHAVAAAAGAQLVENDSEGTKYLRMWYGNGTLCQETGLKRVTEVQFSCCENDHIVSVKETTVCQYVIHIHTRRACHRIFQPSKPKKSSKSITCFPILDEFQLATESFVSAPHEYTVRSLLSNNCTSPLDCSNPDQILQTSENFEDDYETTQFKAETRSDLLKGAMGAGIHPTQTNIDEEAFDTLWLDIYDPIYVEGEEMDEVVAAANMVLNHHPDDDNLLLTEDGEDVMDSHGETYGGAQILDDSAEHPEPVDFMAMMKDGLRQTRIDLWRKLVAEKKEQTISFLDDEDGMKLDESVQLNLDLWQAALEGIPDEAVAVLNELRGE</sequence>
<feature type="chain" id="PRO_5012124101" description="Protein OS-9 homolog" evidence="9">
    <location>
        <begin position="22"/>
        <end position="535"/>
    </location>
</feature>
<proteinExistence type="inferred from homology"/>
<gene>
    <name evidence="11" type="ORF">BCR33DRAFT_852257</name>
</gene>
<feature type="compositionally biased region" description="Low complexity" evidence="8">
    <location>
        <begin position="22"/>
        <end position="45"/>
    </location>
</feature>
<evidence type="ECO:0000256" key="7">
    <source>
        <dbReference type="ARBA" id="ARBA00023157"/>
    </source>
</evidence>
<dbReference type="GO" id="GO:0030968">
    <property type="term" value="P:endoplasmic reticulum unfolded protein response"/>
    <property type="evidence" value="ECO:0007669"/>
    <property type="project" value="InterPro"/>
</dbReference>
<dbReference type="GO" id="GO:0030970">
    <property type="term" value="P:retrograde protein transport, ER to cytosol"/>
    <property type="evidence" value="ECO:0007669"/>
    <property type="project" value="TreeGrafter"/>
</dbReference>
<comment type="similarity">
    <text evidence="2">Belongs to the OS-9 family.</text>
</comment>
<dbReference type="OrthoDB" id="448954at2759"/>
<evidence type="ECO:0000256" key="4">
    <source>
        <dbReference type="ARBA" id="ARBA00022729"/>
    </source>
</evidence>
<evidence type="ECO:0000256" key="2">
    <source>
        <dbReference type="ARBA" id="ARBA00009918"/>
    </source>
</evidence>
<feature type="signal peptide" evidence="9">
    <location>
        <begin position="1"/>
        <end position="21"/>
    </location>
</feature>
<feature type="domain" description="MRH" evidence="10">
    <location>
        <begin position="157"/>
        <end position="287"/>
    </location>
</feature>
<evidence type="ECO:0000256" key="1">
    <source>
        <dbReference type="ARBA" id="ARBA00004367"/>
    </source>
</evidence>
<dbReference type="EMBL" id="MCGO01000032">
    <property type="protein sequence ID" value="ORY41237.1"/>
    <property type="molecule type" value="Genomic_DNA"/>
</dbReference>
<dbReference type="InterPro" id="IPR012913">
    <property type="entry name" value="OS9-like_dom"/>
</dbReference>
<name>A0A1Y2C2W9_9FUNG</name>
<comment type="caution">
    <text evidence="11">The sequence shown here is derived from an EMBL/GenBank/DDBJ whole genome shotgun (WGS) entry which is preliminary data.</text>
</comment>